<dbReference type="GO" id="GO:0051213">
    <property type="term" value="F:dioxygenase activity"/>
    <property type="evidence" value="ECO:0007669"/>
    <property type="project" value="UniProtKB-KW"/>
</dbReference>
<dbReference type="STRING" id="58343.AQJ46_13705"/>
<accession>A0A101SD71</accession>
<dbReference type="SUPFAM" id="SSF54427">
    <property type="entry name" value="NTF2-like"/>
    <property type="match status" value="1"/>
</dbReference>
<keyword evidence="2" id="KW-0223">Dioxygenase</keyword>
<sequence length="141" mass="15968">MESTGVSAELYAEVLQYYARQMQALDAGKVEEYADTFTDDAVFGHTPGREPARTRAGILSDLYEVRERLAADPQQRRHMFTMVDVEQLADGRLRSTCYALVLTTRPGDGPQMVRSCVVRDALVREDGRLRNQERLVDHDGF</sequence>
<protein>
    <submittedName>
        <fullName evidence="2">Aromatic-ring-hydroxylating dioxygenase</fullName>
    </submittedName>
</protein>
<name>A0A101SD71_9ACTN</name>
<dbReference type="EMBL" id="LMWU01000015">
    <property type="protein sequence ID" value="KUN72117.1"/>
    <property type="molecule type" value="Genomic_DNA"/>
</dbReference>
<dbReference type="Proteomes" id="UP000053669">
    <property type="component" value="Unassembled WGS sequence"/>
</dbReference>
<dbReference type="CDD" id="cd00531">
    <property type="entry name" value="NTF2_like"/>
    <property type="match status" value="1"/>
</dbReference>
<reference evidence="2 3" key="1">
    <citation type="submission" date="2015-10" db="EMBL/GenBank/DDBJ databases">
        <title>Draft genome sequence of Streptomyces canus DSM 40017, type strain for the species Streptomyces canus.</title>
        <authorList>
            <person name="Ruckert C."/>
            <person name="Winkler A."/>
            <person name="Kalinowski J."/>
            <person name="Kampfer P."/>
            <person name="Glaeser S."/>
        </authorList>
    </citation>
    <scope>NUCLEOTIDE SEQUENCE [LARGE SCALE GENOMIC DNA]</scope>
    <source>
        <strain evidence="2 3">DSM 40017</strain>
    </source>
</reference>
<comment type="caution">
    <text evidence="2">The sequence shown here is derived from an EMBL/GenBank/DDBJ whole genome shotgun (WGS) entry which is preliminary data.</text>
</comment>
<dbReference type="InterPro" id="IPR032710">
    <property type="entry name" value="NTF2-like_dom_sf"/>
</dbReference>
<dbReference type="Pfam" id="PF13577">
    <property type="entry name" value="SnoaL_4"/>
    <property type="match status" value="1"/>
</dbReference>
<dbReference type="AlphaFoldDB" id="A0A101SD71"/>
<gene>
    <name evidence="2" type="ORF">AQJ46_13705</name>
</gene>
<organism evidence="2 3">
    <name type="scientific">Streptomyces canus</name>
    <dbReference type="NCBI Taxonomy" id="58343"/>
    <lineage>
        <taxon>Bacteria</taxon>
        <taxon>Bacillati</taxon>
        <taxon>Actinomycetota</taxon>
        <taxon>Actinomycetes</taxon>
        <taxon>Kitasatosporales</taxon>
        <taxon>Streptomycetaceae</taxon>
        <taxon>Streptomyces</taxon>
        <taxon>Streptomyces aurantiacus group</taxon>
    </lineage>
</organism>
<keyword evidence="2" id="KW-0560">Oxidoreductase</keyword>
<evidence type="ECO:0000313" key="3">
    <source>
        <dbReference type="Proteomes" id="UP000053669"/>
    </source>
</evidence>
<feature type="domain" description="SnoaL-like" evidence="1">
    <location>
        <begin position="8"/>
        <end position="133"/>
    </location>
</feature>
<evidence type="ECO:0000259" key="1">
    <source>
        <dbReference type="Pfam" id="PF13577"/>
    </source>
</evidence>
<evidence type="ECO:0000313" key="2">
    <source>
        <dbReference type="EMBL" id="KUN72117.1"/>
    </source>
</evidence>
<proteinExistence type="predicted"/>
<dbReference type="InterPro" id="IPR037401">
    <property type="entry name" value="SnoaL-like"/>
</dbReference>
<dbReference type="Gene3D" id="3.10.450.50">
    <property type="match status" value="1"/>
</dbReference>